<feature type="transmembrane region" description="Helical" evidence="2">
    <location>
        <begin position="129"/>
        <end position="149"/>
    </location>
</feature>
<dbReference type="KEGG" id="bgok:Pr1d_50620"/>
<feature type="transmembrane region" description="Helical" evidence="2">
    <location>
        <begin position="106"/>
        <end position="123"/>
    </location>
</feature>
<evidence type="ECO:0000256" key="1">
    <source>
        <dbReference type="SAM" id="MobiDB-lite"/>
    </source>
</evidence>
<dbReference type="AlphaFoldDB" id="A0A5B9QKZ4"/>
<gene>
    <name evidence="3" type="ORF">Pr1d_50620</name>
</gene>
<accession>A0A5B9QKZ4</accession>
<keyword evidence="2" id="KW-1133">Transmembrane helix</keyword>
<reference evidence="3 4" key="1">
    <citation type="submission" date="2019-08" db="EMBL/GenBank/DDBJ databases">
        <title>Deep-cultivation of Planctomycetes and their phenomic and genomic characterization uncovers novel biology.</title>
        <authorList>
            <person name="Wiegand S."/>
            <person name="Jogler M."/>
            <person name="Boedeker C."/>
            <person name="Pinto D."/>
            <person name="Vollmers J."/>
            <person name="Rivas-Marin E."/>
            <person name="Kohn T."/>
            <person name="Peeters S.H."/>
            <person name="Heuer A."/>
            <person name="Rast P."/>
            <person name="Oberbeckmann S."/>
            <person name="Bunk B."/>
            <person name="Jeske O."/>
            <person name="Meyerdierks A."/>
            <person name="Storesund J.E."/>
            <person name="Kallscheuer N."/>
            <person name="Luecker S."/>
            <person name="Lage O.M."/>
            <person name="Pohl T."/>
            <person name="Merkel B.J."/>
            <person name="Hornburger P."/>
            <person name="Mueller R.-W."/>
            <person name="Bruemmer F."/>
            <person name="Labrenz M."/>
            <person name="Spormann A.M."/>
            <person name="Op den Camp H."/>
            <person name="Overmann J."/>
            <person name="Amann R."/>
            <person name="Jetten M.S.M."/>
            <person name="Mascher T."/>
            <person name="Medema M.H."/>
            <person name="Devos D.P."/>
            <person name="Kaster A.-K."/>
            <person name="Ovreas L."/>
            <person name="Rohde M."/>
            <person name="Galperin M.Y."/>
            <person name="Jogler C."/>
        </authorList>
    </citation>
    <scope>NUCLEOTIDE SEQUENCE [LARGE SCALE GENOMIC DNA]</scope>
    <source>
        <strain evidence="3 4">Pr1d</strain>
    </source>
</reference>
<protein>
    <submittedName>
        <fullName evidence="3">Uncharacterized protein</fullName>
    </submittedName>
</protein>
<evidence type="ECO:0000313" key="3">
    <source>
        <dbReference type="EMBL" id="QEG37716.1"/>
    </source>
</evidence>
<dbReference type="Proteomes" id="UP000323917">
    <property type="component" value="Chromosome"/>
</dbReference>
<proteinExistence type="predicted"/>
<keyword evidence="2" id="KW-0472">Membrane</keyword>
<keyword evidence="2" id="KW-0812">Transmembrane</keyword>
<organism evidence="3 4">
    <name type="scientific">Bythopirellula goksoeyrii</name>
    <dbReference type="NCBI Taxonomy" id="1400387"/>
    <lineage>
        <taxon>Bacteria</taxon>
        <taxon>Pseudomonadati</taxon>
        <taxon>Planctomycetota</taxon>
        <taxon>Planctomycetia</taxon>
        <taxon>Pirellulales</taxon>
        <taxon>Lacipirellulaceae</taxon>
        <taxon>Bythopirellula</taxon>
    </lineage>
</organism>
<evidence type="ECO:0000313" key="4">
    <source>
        <dbReference type="Proteomes" id="UP000323917"/>
    </source>
</evidence>
<keyword evidence="4" id="KW-1185">Reference proteome</keyword>
<sequence length="166" mass="19018">MNQDPLNACPVEPVTRRERTATTSSSSQTKHRDTPTAAKYPTKKKRDKRKRNSSAAAARIRRRKTSATKATLNTATPSPLPLAPVEELSIRKAVWKKFRDDKELDTLLSNLFCIVVLALLAWLHDAFWIIPAIIWLAFFVIAVPAWFLIHTIEEFFKRRKVSRHAK</sequence>
<dbReference type="RefSeq" id="WP_148075908.1">
    <property type="nucleotide sequence ID" value="NZ_CP042913.1"/>
</dbReference>
<dbReference type="EMBL" id="CP042913">
    <property type="protein sequence ID" value="QEG37716.1"/>
    <property type="molecule type" value="Genomic_DNA"/>
</dbReference>
<feature type="compositionally biased region" description="Basic residues" evidence="1">
    <location>
        <begin position="41"/>
        <end position="52"/>
    </location>
</feature>
<evidence type="ECO:0000256" key="2">
    <source>
        <dbReference type="SAM" id="Phobius"/>
    </source>
</evidence>
<feature type="region of interest" description="Disordered" evidence="1">
    <location>
        <begin position="1"/>
        <end position="78"/>
    </location>
</feature>
<name>A0A5B9QKZ4_9BACT</name>